<dbReference type="Proteomes" id="UP000215459">
    <property type="component" value="Unassembled WGS sequence"/>
</dbReference>
<dbReference type="AlphaFoldDB" id="A0A235BC23"/>
<evidence type="ECO:0000256" key="4">
    <source>
        <dbReference type="ARBA" id="ARBA00021948"/>
    </source>
</evidence>
<proteinExistence type="inferred from homology"/>
<dbReference type="Pfam" id="PF04029">
    <property type="entry name" value="2-ph_phosp"/>
    <property type="match status" value="1"/>
</dbReference>
<dbReference type="SUPFAM" id="SSF142823">
    <property type="entry name" value="ComB-like"/>
    <property type="match status" value="1"/>
</dbReference>
<accession>A0A235BC23</accession>
<dbReference type="PANTHER" id="PTHR37311">
    <property type="entry name" value="2-PHOSPHOSULFOLACTATE PHOSPHATASE-RELATED"/>
    <property type="match status" value="1"/>
</dbReference>
<gene>
    <name evidence="8" type="ORF">CHM34_02315</name>
</gene>
<keyword evidence="6" id="KW-0460">Magnesium</keyword>
<dbReference type="RefSeq" id="WP_094262945.1">
    <property type="nucleotide sequence ID" value="NZ_NOWF01000001.1"/>
</dbReference>
<dbReference type="InterPro" id="IPR036702">
    <property type="entry name" value="ComB-like_sf"/>
</dbReference>
<reference evidence="8 9" key="1">
    <citation type="submission" date="2017-07" db="EMBL/GenBank/DDBJ databases">
        <title>The genome sequence of Paludifilum halophilum highlights mechanisms for microbial adaptation to high salt environemnts.</title>
        <authorList>
            <person name="Belbahri L."/>
        </authorList>
    </citation>
    <scope>NUCLEOTIDE SEQUENCE [LARGE SCALE GENOMIC DNA]</scope>
    <source>
        <strain evidence="8 9">DSM 102817</strain>
    </source>
</reference>
<comment type="caution">
    <text evidence="8">The sequence shown here is derived from an EMBL/GenBank/DDBJ whole genome shotgun (WGS) entry which is preliminary data.</text>
</comment>
<organism evidence="8 9">
    <name type="scientific">Paludifilum halophilum</name>
    <dbReference type="NCBI Taxonomy" id="1642702"/>
    <lineage>
        <taxon>Bacteria</taxon>
        <taxon>Bacillati</taxon>
        <taxon>Bacillota</taxon>
        <taxon>Bacilli</taxon>
        <taxon>Bacillales</taxon>
        <taxon>Thermoactinomycetaceae</taxon>
        <taxon>Paludifilum</taxon>
    </lineage>
</organism>
<dbReference type="GO" id="GO:0000287">
    <property type="term" value="F:magnesium ion binding"/>
    <property type="evidence" value="ECO:0007669"/>
    <property type="project" value="InterPro"/>
</dbReference>
<protein>
    <recommendedName>
        <fullName evidence="4">Probable 2-phosphosulfolactate phosphatase</fullName>
        <ecNumber evidence="3">3.1.3.71</ecNumber>
    </recommendedName>
</protein>
<evidence type="ECO:0000256" key="7">
    <source>
        <dbReference type="ARBA" id="ARBA00033711"/>
    </source>
</evidence>
<dbReference type="Gene3D" id="3.90.1560.10">
    <property type="entry name" value="ComB-like"/>
    <property type="match status" value="1"/>
</dbReference>
<sequence>MMVTVVPHVDELKSDQLVHKTIVVIDIFRASSCIITALAHGAAFIRPAETVSEARKLAGKRLLTGGERYGKRLEGFDLGNSPSDYTSDKVNGRGIVMTTTNGTRALIKAGRGTHVLIGGFLNAAACALSTKNLHRDVLLLCAGTRGEFSLEDGVAAGCLLDRMQTLDPSVHCDDLGLALKNCYLSCRERLFETLSLSQSGQRLTGKGLQRDLRDCLQPDRYRLVPRWQEGKIVCE</sequence>
<comment type="cofactor">
    <cofactor evidence="1">
        <name>Mg(2+)</name>
        <dbReference type="ChEBI" id="CHEBI:18420"/>
    </cofactor>
</comment>
<evidence type="ECO:0000256" key="5">
    <source>
        <dbReference type="ARBA" id="ARBA00022801"/>
    </source>
</evidence>
<evidence type="ECO:0000256" key="6">
    <source>
        <dbReference type="ARBA" id="ARBA00022842"/>
    </source>
</evidence>
<dbReference type="GO" id="GO:0050532">
    <property type="term" value="F:2-phosphosulfolactate phosphatase activity"/>
    <property type="evidence" value="ECO:0007669"/>
    <property type="project" value="UniProtKB-EC"/>
</dbReference>
<name>A0A235BC23_9BACL</name>
<evidence type="ECO:0000313" key="8">
    <source>
        <dbReference type="EMBL" id="OYD09843.1"/>
    </source>
</evidence>
<evidence type="ECO:0000256" key="1">
    <source>
        <dbReference type="ARBA" id="ARBA00001946"/>
    </source>
</evidence>
<dbReference type="InterPro" id="IPR005238">
    <property type="entry name" value="ComB-like"/>
</dbReference>
<keyword evidence="9" id="KW-1185">Reference proteome</keyword>
<dbReference type="PANTHER" id="PTHR37311:SF1">
    <property type="entry name" value="2-PHOSPHOSULFOLACTATE PHOSPHATASE-RELATED"/>
    <property type="match status" value="1"/>
</dbReference>
<comment type="catalytic activity">
    <reaction evidence="7">
        <text>(2R)-O-phospho-3-sulfolactate + H2O = (2R)-3-sulfolactate + phosphate</text>
        <dbReference type="Rhea" id="RHEA:23416"/>
        <dbReference type="ChEBI" id="CHEBI:15377"/>
        <dbReference type="ChEBI" id="CHEBI:15597"/>
        <dbReference type="ChEBI" id="CHEBI:43474"/>
        <dbReference type="ChEBI" id="CHEBI:58738"/>
        <dbReference type="EC" id="3.1.3.71"/>
    </reaction>
</comment>
<dbReference type="EMBL" id="NOWF01000001">
    <property type="protein sequence ID" value="OYD09843.1"/>
    <property type="molecule type" value="Genomic_DNA"/>
</dbReference>
<evidence type="ECO:0000256" key="2">
    <source>
        <dbReference type="ARBA" id="ARBA00009997"/>
    </source>
</evidence>
<evidence type="ECO:0000313" key="9">
    <source>
        <dbReference type="Proteomes" id="UP000215459"/>
    </source>
</evidence>
<comment type="similarity">
    <text evidence="2">Belongs to the ComB family.</text>
</comment>
<keyword evidence="5" id="KW-0378">Hydrolase</keyword>
<dbReference type="EC" id="3.1.3.71" evidence="3"/>
<dbReference type="OrthoDB" id="4913at2"/>
<dbReference type="GO" id="GO:0050545">
    <property type="term" value="F:sulfopyruvate decarboxylase activity"/>
    <property type="evidence" value="ECO:0007669"/>
    <property type="project" value="TreeGrafter"/>
</dbReference>
<evidence type="ECO:0000256" key="3">
    <source>
        <dbReference type="ARBA" id="ARBA00012953"/>
    </source>
</evidence>